<dbReference type="Pfam" id="PF00059">
    <property type="entry name" value="Lectin_C"/>
    <property type="match status" value="1"/>
</dbReference>
<sequence length="253" mass="28182">MDDTCSGVWSIGMKRKSNGGTASPIPVPRTVYSFTKKHSSAILIEDLNGLSNITWSETTNPIQCARKTYGACDKPKGFLHDSESKLCQPMFWTDETETPNTRATNSTLYLFNRDRSCKDGFQAIKYGSLNTLACLAFQTEKLPYHFAGLRCTELGGYLASAKTAAKLALLVDLVQGQSFWVGLDDRKKNTVFVWAEDNSLLTLKQIQDVFRPGEPSHQALEHCAGVNLPTEKLDDRKCSFQYNFICEAKPGCR</sequence>
<dbReference type="CDD" id="cd00037">
    <property type="entry name" value="CLECT"/>
    <property type="match status" value="1"/>
</dbReference>
<reference evidence="3 4" key="1">
    <citation type="journal article" date="2021" name="Elife">
        <title>Chloroplast acquisition without the gene transfer in kleptoplastic sea slugs, Plakobranchus ocellatus.</title>
        <authorList>
            <person name="Maeda T."/>
            <person name="Takahashi S."/>
            <person name="Yoshida T."/>
            <person name="Shimamura S."/>
            <person name="Takaki Y."/>
            <person name="Nagai Y."/>
            <person name="Toyoda A."/>
            <person name="Suzuki Y."/>
            <person name="Arimoto A."/>
            <person name="Ishii H."/>
            <person name="Satoh N."/>
            <person name="Nishiyama T."/>
            <person name="Hasebe M."/>
            <person name="Maruyama T."/>
            <person name="Minagawa J."/>
            <person name="Obokata J."/>
            <person name="Shigenobu S."/>
        </authorList>
    </citation>
    <scope>NUCLEOTIDE SEQUENCE [LARGE SCALE GENOMIC DNA]</scope>
</reference>
<dbReference type="PROSITE" id="PS00615">
    <property type="entry name" value="C_TYPE_LECTIN_1"/>
    <property type="match status" value="1"/>
</dbReference>
<dbReference type="PANTHER" id="PTHR22801:SF63">
    <property type="entry name" value="C-TYPE LECTIN DOMAIN-CONTAINING PROTEIN"/>
    <property type="match status" value="1"/>
</dbReference>
<dbReference type="InterPro" id="IPR016186">
    <property type="entry name" value="C-type_lectin-like/link_sf"/>
</dbReference>
<organism evidence="3 4">
    <name type="scientific">Elysia marginata</name>
    <dbReference type="NCBI Taxonomy" id="1093978"/>
    <lineage>
        <taxon>Eukaryota</taxon>
        <taxon>Metazoa</taxon>
        <taxon>Spiralia</taxon>
        <taxon>Lophotrochozoa</taxon>
        <taxon>Mollusca</taxon>
        <taxon>Gastropoda</taxon>
        <taxon>Heterobranchia</taxon>
        <taxon>Euthyneura</taxon>
        <taxon>Panpulmonata</taxon>
        <taxon>Sacoglossa</taxon>
        <taxon>Placobranchoidea</taxon>
        <taxon>Plakobranchidae</taxon>
        <taxon>Elysia</taxon>
    </lineage>
</organism>
<feature type="domain" description="C-type lectin" evidence="2">
    <location>
        <begin position="134"/>
        <end position="247"/>
    </location>
</feature>
<dbReference type="Proteomes" id="UP000762676">
    <property type="component" value="Unassembled WGS sequence"/>
</dbReference>
<dbReference type="InterPro" id="IPR018378">
    <property type="entry name" value="C-type_lectin_CS"/>
</dbReference>
<gene>
    <name evidence="3" type="ORF">ElyMa_000346600</name>
</gene>
<accession>A0AAV4FDQ3</accession>
<dbReference type="AlphaFoldDB" id="A0AAV4FDQ3"/>
<comment type="caution">
    <text evidence="3">The sequence shown here is derived from an EMBL/GenBank/DDBJ whole genome shotgun (WGS) entry which is preliminary data.</text>
</comment>
<keyword evidence="4" id="KW-1185">Reference proteome</keyword>
<evidence type="ECO:0000259" key="2">
    <source>
        <dbReference type="PROSITE" id="PS50041"/>
    </source>
</evidence>
<dbReference type="EMBL" id="BMAT01000687">
    <property type="protein sequence ID" value="GFR71176.1"/>
    <property type="molecule type" value="Genomic_DNA"/>
</dbReference>
<dbReference type="InterPro" id="IPR050801">
    <property type="entry name" value="Ca-Dep_Lectins_ImmuneDev"/>
</dbReference>
<dbReference type="PANTHER" id="PTHR22801">
    <property type="entry name" value="LITHOSTATHINE"/>
    <property type="match status" value="1"/>
</dbReference>
<keyword evidence="1" id="KW-1015">Disulfide bond</keyword>
<evidence type="ECO:0000256" key="1">
    <source>
        <dbReference type="ARBA" id="ARBA00023157"/>
    </source>
</evidence>
<dbReference type="PROSITE" id="PS50041">
    <property type="entry name" value="C_TYPE_LECTIN_2"/>
    <property type="match status" value="1"/>
</dbReference>
<proteinExistence type="predicted"/>
<evidence type="ECO:0000313" key="3">
    <source>
        <dbReference type="EMBL" id="GFR71176.1"/>
    </source>
</evidence>
<dbReference type="Gene3D" id="3.10.100.10">
    <property type="entry name" value="Mannose-Binding Protein A, subunit A"/>
    <property type="match status" value="1"/>
</dbReference>
<dbReference type="SMART" id="SM00034">
    <property type="entry name" value="CLECT"/>
    <property type="match status" value="1"/>
</dbReference>
<name>A0AAV4FDQ3_9GAST</name>
<protein>
    <submittedName>
        <fullName evidence="3">C-type lectin-related protein 4</fullName>
    </submittedName>
</protein>
<dbReference type="SUPFAM" id="SSF56436">
    <property type="entry name" value="C-type lectin-like"/>
    <property type="match status" value="1"/>
</dbReference>
<dbReference type="InterPro" id="IPR001304">
    <property type="entry name" value="C-type_lectin-like"/>
</dbReference>
<evidence type="ECO:0000313" key="4">
    <source>
        <dbReference type="Proteomes" id="UP000762676"/>
    </source>
</evidence>
<dbReference type="InterPro" id="IPR016187">
    <property type="entry name" value="CTDL_fold"/>
</dbReference>